<dbReference type="GO" id="GO:0009507">
    <property type="term" value="C:chloroplast"/>
    <property type="evidence" value="ECO:0007669"/>
    <property type="project" value="UniProtKB-SubCell"/>
</dbReference>
<reference evidence="6" key="2">
    <citation type="submission" date="2024-10" db="UniProtKB">
        <authorList>
            <consortium name="EnsemblProtists"/>
        </authorList>
    </citation>
    <scope>IDENTIFICATION</scope>
</reference>
<keyword evidence="5" id="KW-0157">Chromophore</keyword>
<evidence type="ECO:0000313" key="6">
    <source>
        <dbReference type="EnsemblProtists" id="EOD25560"/>
    </source>
</evidence>
<dbReference type="OMA" id="DYTPGDY"/>
<feature type="binding site" evidence="5">
    <location>
        <position position="166"/>
    </location>
    <ligand>
        <name>chlorophyll a</name>
        <dbReference type="ChEBI" id="CHEBI:58416"/>
        <label>1</label>
    </ligand>
</feature>
<feature type="binding site" evidence="5">
    <location>
        <position position="164"/>
    </location>
    <ligand>
        <name>chlorophyll a</name>
        <dbReference type="ChEBI" id="CHEBI:58416"/>
        <label>1</label>
    </ligand>
</feature>
<keyword evidence="7" id="KW-1185">Reference proteome</keyword>
<evidence type="ECO:0000256" key="5">
    <source>
        <dbReference type="PIRSR" id="PIRSR601344-1"/>
    </source>
</evidence>
<dbReference type="GO" id="GO:0016168">
    <property type="term" value="F:chlorophyll binding"/>
    <property type="evidence" value="ECO:0007669"/>
    <property type="project" value="UniProtKB-KW"/>
</dbReference>
<dbReference type="KEGG" id="ehx:EMIHUDRAFT_430242"/>
<keyword evidence="5" id="KW-0148">Chlorophyll</keyword>
<feature type="binding site" evidence="5">
    <location>
        <position position="56"/>
    </location>
    <ligand>
        <name>chlorophyll a</name>
        <dbReference type="ChEBI" id="CHEBI:58416"/>
        <label>1</label>
    </ligand>
</feature>
<organism evidence="6 7">
    <name type="scientific">Emiliania huxleyi (strain CCMP1516)</name>
    <dbReference type="NCBI Taxonomy" id="280463"/>
    <lineage>
        <taxon>Eukaryota</taxon>
        <taxon>Haptista</taxon>
        <taxon>Haptophyta</taxon>
        <taxon>Prymnesiophyceae</taxon>
        <taxon>Isochrysidales</taxon>
        <taxon>Noelaerhabdaceae</taxon>
        <taxon>Emiliania</taxon>
    </lineage>
</organism>
<accession>A0A0D3JPX5</accession>
<dbReference type="EnsemblProtists" id="EOD25560">
    <property type="protein sequence ID" value="EOD25560"/>
    <property type="gene ID" value="EMIHUDRAFT_430242"/>
</dbReference>
<reference evidence="7" key="1">
    <citation type="journal article" date="2013" name="Nature">
        <title>Pan genome of the phytoplankton Emiliania underpins its global distribution.</title>
        <authorList>
            <person name="Read B.A."/>
            <person name="Kegel J."/>
            <person name="Klute M.J."/>
            <person name="Kuo A."/>
            <person name="Lefebvre S.C."/>
            <person name="Maumus F."/>
            <person name="Mayer C."/>
            <person name="Miller J."/>
            <person name="Monier A."/>
            <person name="Salamov A."/>
            <person name="Young J."/>
            <person name="Aguilar M."/>
            <person name="Claverie J.M."/>
            <person name="Frickenhaus S."/>
            <person name="Gonzalez K."/>
            <person name="Herman E.K."/>
            <person name="Lin Y.C."/>
            <person name="Napier J."/>
            <person name="Ogata H."/>
            <person name="Sarno A.F."/>
            <person name="Shmutz J."/>
            <person name="Schroeder D."/>
            <person name="de Vargas C."/>
            <person name="Verret F."/>
            <person name="von Dassow P."/>
            <person name="Valentin K."/>
            <person name="Van de Peer Y."/>
            <person name="Wheeler G."/>
            <person name="Dacks J.B."/>
            <person name="Delwiche C.F."/>
            <person name="Dyhrman S.T."/>
            <person name="Glockner G."/>
            <person name="John U."/>
            <person name="Richards T."/>
            <person name="Worden A.Z."/>
            <person name="Zhang X."/>
            <person name="Grigoriev I.V."/>
            <person name="Allen A.E."/>
            <person name="Bidle K."/>
            <person name="Borodovsky M."/>
            <person name="Bowler C."/>
            <person name="Brownlee C."/>
            <person name="Cock J.M."/>
            <person name="Elias M."/>
            <person name="Gladyshev V.N."/>
            <person name="Groth M."/>
            <person name="Guda C."/>
            <person name="Hadaegh A."/>
            <person name="Iglesias-Rodriguez M.D."/>
            <person name="Jenkins J."/>
            <person name="Jones B.M."/>
            <person name="Lawson T."/>
            <person name="Leese F."/>
            <person name="Lindquist E."/>
            <person name="Lobanov A."/>
            <person name="Lomsadze A."/>
            <person name="Malik S.B."/>
            <person name="Marsh M.E."/>
            <person name="Mackinder L."/>
            <person name="Mock T."/>
            <person name="Mueller-Roeber B."/>
            <person name="Pagarete A."/>
            <person name="Parker M."/>
            <person name="Probert I."/>
            <person name="Quesneville H."/>
            <person name="Raines C."/>
            <person name="Rensing S.A."/>
            <person name="Riano-Pachon D.M."/>
            <person name="Richier S."/>
            <person name="Rokitta S."/>
            <person name="Shiraiwa Y."/>
            <person name="Soanes D.M."/>
            <person name="van der Giezen M."/>
            <person name="Wahlund T.M."/>
            <person name="Williams B."/>
            <person name="Wilson W."/>
            <person name="Wolfe G."/>
            <person name="Wurch L.L."/>
        </authorList>
    </citation>
    <scope>NUCLEOTIDE SEQUENCE</scope>
</reference>
<dbReference type="InterPro" id="IPR022796">
    <property type="entry name" value="Chloroa_b-bind"/>
</dbReference>
<keyword evidence="4" id="KW-0934">Plastid</keyword>
<evidence type="ECO:0000313" key="7">
    <source>
        <dbReference type="Proteomes" id="UP000013827"/>
    </source>
</evidence>
<dbReference type="InterPro" id="IPR001344">
    <property type="entry name" value="Chloro_AB-bd_pln"/>
</dbReference>
<dbReference type="Pfam" id="PF00504">
    <property type="entry name" value="Chloroa_b-bind"/>
    <property type="match status" value="1"/>
</dbReference>
<feature type="binding site" description="axial binding residue" evidence="5">
    <location>
        <position position="58"/>
    </location>
    <ligand>
        <name>chlorophyll b</name>
        <dbReference type="ChEBI" id="CHEBI:61721"/>
        <label>1</label>
    </ligand>
    <ligandPart>
        <name>Mg</name>
        <dbReference type="ChEBI" id="CHEBI:25107"/>
    </ligandPart>
</feature>
<evidence type="ECO:0000256" key="3">
    <source>
        <dbReference type="ARBA" id="ARBA00022531"/>
    </source>
</evidence>
<dbReference type="GO" id="GO:0009765">
    <property type="term" value="P:photosynthesis, light harvesting"/>
    <property type="evidence" value="ECO:0007669"/>
    <property type="project" value="InterPro"/>
</dbReference>
<dbReference type="eggNOG" id="ENOG502S15M">
    <property type="taxonomic scope" value="Eukaryota"/>
</dbReference>
<protein>
    <recommendedName>
        <fullName evidence="8">Light harvesting protein</fullName>
    </recommendedName>
</protein>
<name>A0A0D3JPX5_EMIH1</name>
<sequence>MTRSSVSMGLSAQSGSDFAKTLPGVTGPLDFFDPLGLTEELTKEEVLRFREAELAHGRVSMVAALGFLVQENFHPLFPDIGGSAARQLDTVLQTETGQGIMASLLFTVMLTEIQRARVGWMPPSEGMQQLRPEYVPGDLGFDPLGMRPSSDADLLAMKNKELNNGRLAMLAVAYFAAEEVLGGTPELLGSA</sequence>
<dbReference type="Proteomes" id="UP000013827">
    <property type="component" value="Unassembled WGS sequence"/>
</dbReference>
<dbReference type="PANTHER" id="PTHR21649">
    <property type="entry name" value="CHLOROPHYLL A/B BINDING PROTEIN"/>
    <property type="match status" value="1"/>
</dbReference>
<comment type="subcellular location">
    <subcellularLocation>
        <location evidence="1">Plastid</location>
        <location evidence="1">Chloroplast</location>
    </subcellularLocation>
</comment>
<dbReference type="GeneID" id="17271105"/>
<evidence type="ECO:0000256" key="1">
    <source>
        <dbReference type="ARBA" id="ARBA00004229"/>
    </source>
</evidence>
<dbReference type="RefSeq" id="XP_005777989.1">
    <property type="nucleotide sequence ID" value="XM_005777932.1"/>
</dbReference>
<feature type="binding site" evidence="5">
    <location>
        <position position="53"/>
    </location>
    <ligand>
        <name>chlorophyll a</name>
        <dbReference type="ChEBI" id="CHEBI:58416"/>
        <label>1</label>
    </ligand>
</feature>
<dbReference type="GO" id="GO:0016020">
    <property type="term" value="C:membrane"/>
    <property type="evidence" value="ECO:0007669"/>
    <property type="project" value="InterPro"/>
</dbReference>
<dbReference type="PaxDb" id="2903-EOD25560"/>
<dbReference type="SUPFAM" id="SSF103511">
    <property type="entry name" value="Chlorophyll a-b binding protein"/>
    <property type="match status" value="1"/>
</dbReference>
<dbReference type="Gene3D" id="1.10.3460.10">
    <property type="entry name" value="Chlorophyll a/b binding protein domain"/>
    <property type="match status" value="1"/>
</dbReference>
<feature type="binding site" evidence="5">
    <location>
        <position position="161"/>
    </location>
    <ligand>
        <name>chlorophyll a</name>
        <dbReference type="ChEBI" id="CHEBI:58416"/>
        <label>1</label>
    </ligand>
</feature>
<evidence type="ECO:0000256" key="2">
    <source>
        <dbReference type="ARBA" id="ARBA00022528"/>
    </source>
</evidence>
<keyword evidence="2" id="KW-0150">Chloroplast</keyword>
<evidence type="ECO:0008006" key="8">
    <source>
        <dbReference type="Google" id="ProtNLM"/>
    </source>
</evidence>
<feature type="binding site" evidence="5">
    <location>
        <position position="160"/>
    </location>
    <ligand>
        <name>chlorophyll b</name>
        <dbReference type="ChEBI" id="CHEBI:61721"/>
        <label>3</label>
    </ligand>
</feature>
<evidence type="ECO:0000256" key="4">
    <source>
        <dbReference type="ARBA" id="ARBA00022640"/>
    </source>
</evidence>
<dbReference type="STRING" id="2903.R1EFV4"/>
<dbReference type="AlphaFoldDB" id="A0A0D3JPX5"/>
<dbReference type="HOGENOM" id="CLU_057943_3_1_1"/>
<keyword evidence="3" id="KW-0602">Photosynthesis</keyword>
<proteinExistence type="predicted"/>